<feature type="non-terminal residue" evidence="1">
    <location>
        <position position="1"/>
    </location>
</feature>
<organism evidence="1 2">
    <name type="scientific">Trifolium pratense</name>
    <name type="common">Red clover</name>
    <dbReference type="NCBI Taxonomy" id="57577"/>
    <lineage>
        <taxon>Eukaryota</taxon>
        <taxon>Viridiplantae</taxon>
        <taxon>Streptophyta</taxon>
        <taxon>Embryophyta</taxon>
        <taxon>Tracheophyta</taxon>
        <taxon>Spermatophyta</taxon>
        <taxon>Magnoliopsida</taxon>
        <taxon>eudicotyledons</taxon>
        <taxon>Gunneridae</taxon>
        <taxon>Pentapetalae</taxon>
        <taxon>rosids</taxon>
        <taxon>fabids</taxon>
        <taxon>Fabales</taxon>
        <taxon>Fabaceae</taxon>
        <taxon>Papilionoideae</taxon>
        <taxon>50 kb inversion clade</taxon>
        <taxon>NPAAA clade</taxon>
        <taxon>Hologalegina</taxon>
        <taxon>IRL clade</taxon>
        <taxon>Trifolieae</taxon>
        <taxon>Trifolium</taxon>
    </lineage>
</organism>
<evidence type="ECO:0000313" key="1">
    <source>
        <dbReference type="EMBL" id="PNX89036.1"/>
    </source>
</evidence>
<gene>
    <name evidence="1" type="ORF">L195_g045153</name>
</gene>
<dbReference type="AlphaFoldDB" id="A0A2K3ME51"/>
<protein>
    <submittedName>
        <fullName evidence="1">Uncharacterized protein</fullName>
    </submittedName>
</protein>
<accession>A0A2K3ME51</accession>
<reference evidence="1 2" key="1">
    <citation type="journal article" date="2014" name="Am. J. Bot.">
        <title>Genome assembly and annotation for red clover (Trifolium pratense; Fabaceae).</title>
        <authorList>
            <person name="Istvanek J."/>
            <person name="Jaros M."/>
            <person name="Krenek A."/>
            <person name="Repkova J."/>
        </authorList>
    </citation>
    <scope>NUCLEOTIDE SEQUENCE [LARGE SCALE GENOMIC DNA]</scope>
    <source>
        <strain evidence="2">cv. Tatra</strain>
        <tissue evidence="1">Young leaves</tissue>
    </source>
</reference>
<name>A0A2K3ME51_TRIPR</name>
<reference evidence="1 2" key="2">
    <citation type="journal article" date="2017" name="Front. Plant Sci.">
        <title>Gene Classification and Mining of Molecular Markers Useful in Red Clover (Trifolium pratense) Breeding.</title>
        <authorList>
            <person name="Istvanek J."/>
            <person name="Dluhosova J."/>
            <person name="Dluhos P."/>
            <person name="Patkova L."/>
            <person name="Nedelnik J."/>
            <person name="Repkova J."/>
        </authorList>
    </citation>
    <scope>NUCLEOTIDE SEQUENCE [LARGE SCALE GENOMIC DNA]</scope>
    <source>
        <strain evidence="2">cv. Tatra</strain>
        <tissue evidence="1">Young leaves</tissue>
    </source>
</reference>
<dbReference type="EMBL" id="ASHM01058480">
    <property type="protein sequence ID" value="PNX89036.1"/>
    <property type="molecule type" value="Genomic_DNA"/>
</dbReference>
<comment type="caution">
    <text evidence="1">The sequence shown here is derived from an EMBL/GenBank/DDBJ whole genome shotgun (WGS) entry which is preliminary data.</text>
</comment>
<dbReference type="Proteomes" id="UP000236291">
    <property type="component" value="Unassembled WGS sequence"/>
</dbReference>
<evidence type="ECO:0000313" key="2">
    <source>
        <dbReference type="Proteomes" id="UP000236291"/>
    </source>
</evidence>
<proteinExistence type="predicted"/>
<sequence>GNFHSEIVSIKSIEFVKPEIKDRTVKIGEITCILVDSSCSIESAFSASEENEKLKNLDLLNQEAKVEEKLHKFKTQTSNHNVLSENSFSAIDRFVDVFIEQDSISSRLESIEQSLAIIVEVLESHNSIFSVSAANHFEHLDLYGILDTVFDPGGVVTPFFVTLLYGTMIFVSLSTFGLLNVLVVEFSGEFAVLVFDPGGNRHRSQLKSLTTILTSEEKHTQVSDSESPSFFIDTELNLDSELKFASELNLASGIPSDTTSNFCIHHLLLDFITVLSLQFHPCFGILFWSNSKN</sequence>